<dbReference type="GO" id="GO:0046872">
    <property type="term" value="F:metal ion binding"/>
    <property type="evidence" value="ECO:0007669"/>
    <property type="project" value="UniProtKB-KW"/>
</dbReference>
<comment type="caution">
    <text evidence="4">The sequence shown here is derived from an EMBL/GenBank/DDBJ whole genome shotgun (WGS) entry which is preliminary data.</text>
</comment>
<dbReference type="CDD" id="cd03416">
    <property type="entry name" value="CbiX_SirB_N"/>
    <property type="match status" value="1"/>
</dbReference>
<proteinExistence type="predicted"/>
<dbReference type="EMBL" id="BARU01000433">
    <property type="protein sequence ID" value="GAH20606.1"/>
    <property type="molecule type" value="Genomic_DNA"/>
</dbReference>
<dbReference type="Pfam" id="PF01903">
    <property type="entry name" value="CbiX"/>
    <property type="match status" value="1"/>
</dbReference>
<gene>
    <name evidence="4" type="ORF">S03H2_01471</name>
</gene>
<dbReference type="GO" id="GO:0016829">
    <property type="term" value="F:lyase activity"/>
    <property type="evidence" value="ECO:0007669"/>
    <property type="project" value="UniProtKB-KW"/>
</dbReference>
<sequence>MPWNTGVPKSKKSKMRNWPRTQENDPYSFASAEISEALSNQTGYPVSVGYNEFCSPSLDEAFAAAMIMNPEKIIVITPMMTRGGEHSEKDIPEAIKRAKKKNPKIEFAYVWPFDMKEIATFLVEQLKRYF</sequence>
<evidence type="ECO:0000256" key="1">
    <source>
        <dbReference type="ARBA" id="ARBA00022723"/>
    </source>
</evidence>
<dbReference type="InterPro" id="IPR002762">
    <property type="entry name" value="CbiX-like"/>
</dbReference>
<dbReference type="AlphaFoldDB" id="X1DIA0"/>
<accession>X1DIA0</accession>
<dbReference type="SUPFAM" id="SSF53800">
    <property type="entry name" value="Chelatase"/>
    <property type="match status" value="1"/>
</dbReference>
<organism evidence="4">
    <name type="scientific">marine sediment metagenome</name>
    <dbReference type="NCBI Taxonomy" id="412755"/>
    <lineage>
        <taxon>unclassified sequences</taxon>
        <taxon>metagenomes</taxon>
        <taxon>ecological metagenomes</taxon>
    </lineage>
</organism>
<feature type="region of interest" description="Disordered" evidence="3">
    <location>
        <begin position="1"/>
        <end position="24"/>
    </location>
</feature>
<evidence type="ECO:0000256" key="3">
    <source>
        <dbReference type="SAM" id="MobiDB-lite"/>
    </source>
</evidence>
<reference evidence="4" key="1">
    <citation type="journal article" date="2014" name="Front. Microbiol.">
        <title>High frequency of phylogenetically diverse reductive dehalogenase-homologous genes in deep subseafloor sedimentary metagenomes.</title>
        <authorList>
            <person name="Kawai M."/>
            <person name="Futagami T."/>
            <person name="Toyoda A."/>
            <person name="Takaki Y."/>
            <person name="Nishi S."/>
            <person name="Hori S."/>
            <person name="Arai W."/>
            <person name="Tsubouchi T."/>
            <person name="Morono Y."/>
            <person name="Uchiyama I."/>
            <person name="Ito T."/>
            <person name="Fujiyama A."/>
            <person name="Inagaki F."/>
            <person name="Takami H."/>
        </authorList>
    </citation>
    <scope>NUCLEOTIDE SEQUENCE</scope>
    <source>
        <strain evidence="4">Expedition CK06-06</strain>
    </source>
</reference>
<keyword evidence="1" id="KW-0479">Metal-binding</keyword>
<protein>
    <submittedName>
        <fullName evidence="4">Uncharacterized protein</fullName>
    </submittedName>
</protein>
<evidence type="ECO:0000256" key="2">
    <source>
        <dbReference type="ARBA" id="ARBA00023239"/>
    </source>
</evidence>
<evidence type="ECO:0000313" key="4">
    <source>
        <dbReference type="EMBL" id="GAH20606.1"/>
    </source>
</evidence>
<dbReference type="Gene3D" id="3.40.50.1400">
    <property type="match status" value="1"/>
</dbReference>
<keyword evidence="2" id="KW-0456">Lyase</keyword>
<name>X1DIA0_9ZZZZ</name>